<keyword evidence="3" id="KW-1185">Reference proteome</keyword>
<dbReference type="Proteomes" id="UP001165283">
    <property type="component" value="Unassembled WGS sequence"/>
</dbReference>
<accession>A0ABT0ZSI8</accession>
<dbReference type="EMBL" id="JAGSOV010000005">
    <property type="protein sequence ID" value="MCO1653678.1"/>
    <property type="molecule type" value="Genomic_DNA"/>
</dbReference>
<gene>
    <name evidence="2" type="ORF">KDL28_01275</name>
</gene>
<feature type="compositionally biased region" description="Low complexity" evidence="1">
    <location>
        <begin position="143"/>
        <end position="153"/>
    </location>
</feature>
<name>A0ABT0ZSI8_9PSEU</name>
<organism evidence="2 3">
    <name type="scientific">Pseudonocardia humida</name>
    <dbReference type="NCBI Taxonomy" id="2800819"/>
    <lineage>
        <taxon>Bacteria</taxon>
        <taxon>Bacillati</taxon>
        <taxon>Actinomycetota</taxon>
        <taxon>Actinomycetes</taxon>
        <taxon>Pseudonocardiales</taxon>
        <taxon>Pseudonocardiaceae</taxon>
        <taxon>Pseudonocardia</taxon>
    </lineage>
</organism>
<reference evidence="2" key="1">
    <citation type="submission" date="2021-04" db="EMBL/GenBank/DDBJ databases">
        <title>Pseudonocardia sp. nov., isolated from sandy soil of mangrove forest.</title>
        <authorList>
            <person name="Zan Z."/>
            <person name="Huang R."/>
            <person name="Liu W."/>
        </authorList>
    </citation>
    <scope>NUCLEOTIDE SEQUENCE</scope>
    <source>
        <strain evidence="2">S2-4</strain>
    </source>
</reference>
<proteinExistence type="predicted"/>
<evidence type="ECO:0000313" key="3">
    <source>
        <dbReference type="Proteomes" id="UP001165283"/>
    </source>
</evidence>
<evidence type="ECO:0000313" key="2">
    <source>
        <dbReference type="EMBL" id="MCO1653678.1"/>
    </source>
</evidence>
<evidence type="ECO:0000256" key="1">
    <source>
        <dbReference type="SAM" id="MobiDB-lite"/>
    </source>
</evidence>
<comment type="caution">
    <text evidence="2">The sequence shown here is derived from an EMBL/GenBank/DDBJ whole genome shotgun (WGS) entry which is preliminary data.</text>
</comment>
<sequence length="167" mass="17583">MSRATPRPLPTALAAVQPRIVGPATWPAAGAPPQFRVDAAGLPLWMVEMATSRTLMETIEHRSGDNYYFGGEIEGVFGTGDRWTVPVQAWRRLGASGLLYYRLVAFDQGGTGGSTFSVDDQHLCDLPRLVVAAGGPLDPSVTAGGAPRGARPGPTDRSRGLAGDRPA</sequence>
<protein>
    <submittedName>
        <fullName evidence="2">Uncharacterized protein</fullName>
    </submittedName>
</protein>
<dbReference type="RefSeq" id="WP_252435263.1">
    <property type="nucleotide sequence ID" value="NZ_JAGSOV010000005.1"/>
</dbReference>
<feature type="region of interest" description="Disordered" evidence="1">
    <location>
        <begin position="137"/>
        <end position="167"/>
    </location>
</feature>